<comment type="caution">
    <text evidence="3">The sequence shown here is derived from an EMBL/GenBank/DDBJ whole genome shotgun (WGS) entry which is preliminary data.</text>
</comment>
<feature type="transmembrane region" description="Helical" evidence="2">
    <location>
        <begin position="132"/>
        <end position="152"/>
    </location>
</feature>
<dbReference type="EMBL" id="MGAT01000026">
    <property type="protein sequence ID" value="OGK52257.1"/>
    <property type="molecule type" value="Genomic_DNA"/>
</dbReference>
<reference evidence="3 4" key="1">
    <citation type="journal article" date="2016" name="Nat. Commun.">
        <title>Thousands of microbial genomes shed light on interconnected biogeochemical processes in an aquifer system.</title>
        <authorList>
            <person name="Anantharaman K."/>
            <person name="Brown C.T."/>
            <person name="Hug L.A."/>
            <person name="Sharon I."/>
            <person name="Castelle C.J."/>
            <person name="Probst A.J."/>
            <person name="Thomas B.C."/>
            <person name="Singh A."/>
            <person name="Wilkins M.J."/>
            <person name="Karaoz U."/>
            <person name="Brodie E.L."/>
            <person name="Williams K.H."/>
            <person name="Hubbard S.S."/>
            <person name="Banfield J.F."/>
        </authorList>
    </citation>
    <scope>NUCLEOTIDE SEQUENCE [LARGE SCALE GENOMIC DNA]</scope>
</reference>
<evidence type="ECO:0000313" key="3">
    <source>
        <dbReference type="EMBL" id="OGK52257.1"/>
    </source>
</evidence>
<evidence type="ECO:0000256" key="1">
    <source>
        <dbReference type="SAM" id="MobiDB-lite"/>
    </source>
</evidence>
<evidence type="ECO:0000256" key="2">
    <source>
        <dbReference type="SAM" id="Phobius"/>
    </source>
</evidence>
<keyword evidence="2" id="KW-1133">Transmembrane helix</keyword>
<sequence>MNQNLKTTLTIGGIFVLLGLSIFFYFRFIAGRPSTIEKPQKIVTKAQNKTYLKYVALSNQEPTTAPTATPTEILSPTPTDAASGITSTEISTPSPSPTEIIVALATPTNSATDEAQITTEPTAIAQLPTTGLIQGSIIIFLIAASMIIFAFVL</sequence>
<organism evidence="3 4">
    <name type="scientific">Candidatus Roizmanbacteria bacterium RIFCSPLOWO2_01_FULL_44_13</name>
    <dbReference type="NCBI Taxonomy" id="1802069"/>
    <lineage>
        <taxon>Bacteria</taxon>
        <taxon>Candidatus Roizmaniibacteriota</taxon>
    </lineage>
</organism>
<gene>
    <name evidence="3" type="ORF">A2970_01840</name>
</gene>
<accession>A0A1F7J9I3</accession>
<name>A0A1F7J9I3_9BACT</name>
<dbReference type="Proteomes" id="UP000178857">
    <property type="component" value="Unassembled WGS sequence"/>
</dbReference>
<keyword evidence="2" id="KW-0812">Transmembrane</keyword>
<evidence type="ECO:0008006" key="5">
    <source>
        <dbReference type="Google" id="ProtNLM"/>
    </source>
</evidence>
<proteinExistence type="predicted"/>
<dbReference type="AlphaFoldDB" id="A0A1F7J9I3"/>
<dbReference type="STRING" id="1802069.A2970_01840"/>
<feature type="compositionally biased region" description="Low complexity" evidence="1">
    <location>
        <begin position="85"/>
        <end position="96"/>
    </location>
</feature>
<feature type="transmembrane region" description="Helical" evidence="2">
    <location>
        <begin position="12"/>
        <end position="30"/>
    </location>
</feature>
<evidence type="ECO:0000313" key="4">
    <source>
        <dbReference type="Proteomes" id="UP000178857"/>
    </source>
</evidence>
<protein>
    <recommendedName>
        <fullName evidence="5">Gram-positive cocci surface proteins LPxTG domain-containing protein</fullName>
    </recommendedName>
</protein>
<keyword evidence="2" id="KW-0472">Membrane</keyword>
<feature type="region of interest" description="Disordered" evidence="1">
    <location>
        <begin position="65"/>
        <end position="96"/>
    </location>
</feature>